<name>A0A7S4NWZ0_GUITH</name>
<dbReference type="EMBL" id="HBKN01030508">
    <property type="protein sequence ID" value="CAE2315094.1"/>
    <property type="molecule type" value="Transcribed_RNA"/>
</dbReference>
<feature type="compositionally biased region" description="Basic and acidic residues" evidence="1">
    <location>
        <begin position="1"/>
        <end position="17"/>
    </location>
</feature>
<accession>A0A7S4NWZ0</accession>
<protein>
    <submittedName>
        <fullName evidence="2">Uncharacterized protein</fullName>
    </submittedName>
</protein>
<feature type="compositionally biased region" description="Basic and acidic residues" evidence="1">
    <location>
        <begin position="35"/>
        <end position="54"/>
    </location>
</feature>
<reference evidence="2" key="1">
    <citation type="submission" date="2021-01" db="EMBL/GenBank/DDBJ databases">
        <authorList>
            <person name="Corre E."/>
            <person name="Pelletier E."/>
            <person name="Niang G."/>
            <person name="Scheremetjew M."/>
            <person name="Finn R."/>
            <person name="Kale V."/>
            <person name="Holt S."/>
            <person name="Cochrane G."/>
            <person name="Meng A."/>
            <person name="Brown T."/>
            <person name="Cohen L."/>
        </authorList>
    </citation>
    <scope>NUCLEOTIDE SEQUENCE</scope>
    <source>
        <strain evidence="2">CCMP 2712</strain>
    </source>
</reference>
<sequence>MEEATKEGRGGQAERSRGRMAWLGEGDGKGSGGKLADEGGSRREEEEKGEEKRKMGGGVKNGGRDEKDHIVKELFEVCQPDNACCCIEERQQMPRAVFDFLVNQVLK</sequence>
<organism evidence="2">
    <name type="scientific">Guillardia theta</name>
    <name type="common">Cryptophyte</name>
    <name type="synonym">Cryptomonas phi</name>
    <dbReference type="NCBI Taxonomy" id="55529"/>
    <lineage>
        <taxon>Eukaryota</taxon>
        <taxon>Cryptophyceae</taxon>
        <taxon>Pyrenomonadales</taxon>
        <taxon>Geminigeraceae</taxon>
        <taxon>Guillardia</taxon>
    </lineage>
</organism>
<gene>
    <name evidence="2" type="ORF">GTHE00462_LOCUS23710</name>
</gene>
<feature type="region of interest" description="Disordered" evidence="1">
    <location>
        <begin position="1"/>
        <end position="65"/>
    </location>
</feature>
<proteinExistence type="predicted"/>
<evidence type="ECO:0000313" key="2">
    <source>
        <dbReference type="EMBL" id="CAE2315094.1"/>
    </source>
</evidence>
<dbReference type="AlphaFoldDB" id="A0A7S4NWZ0"/>
<evidence type="ECO:0000256" key="1">
    <source>
        <dbReference type="SAM" id="MobiDB-lite"/>
    </source>
</evidence>